<feature type="transmembrane region" description="Helical" evidence="1">
    <location>
        <begin position="32"/>
        <end position="50"/>
    </location>
</feature>
<evidence type="ECO:0000256" key="1">
    <source>
        <dbReference type="SAM" id="Phobius"/>
    </source>
</evidence>
<accession>A0A238ZUE8</accession>
<keyword evidence="1" id="KW-0812">Transmembrane</keyword>
<reference evidence="2 3" key="1">
    <citation type="submission" date="2017-06" db="EMBL/GenBank/DDBJ databases">
        <authorList>
            <person name="Kim H.J."/>
            <person name="Triplett B.A."/>
        </authorList>
    </citation>
    <scope>NUCLEOTIDE SEQUENCE [LARGE SCALE GENOMIC DNA]</scope>
    <source>
        <strain evidence="2 3">SCA</strain>
    </source>
</reference>
<organism evidence="2 3">
    <name type="scientific">Anaerovirgula multivorans</name>
    <dbReference type="NCBI Taxonomy" id="312168"/>
    <lineage>
        <taxon>Bacteria</taxon>
        <taxon>Bacillati</taxon>
        <taxon>Bacillota</taxon>
        <taxon>Clostridia</taxon>
        <taxon>Peptostreptococcales</taxon>
        <taxon>Natronincolaceae</taxon>
        <taxon>Anaerovirgula</taxon>
    </lineage>
</organism>
<gene>
    <name evidence="2" type="ORF">SAMN05446037_100182</name>
</gene>
<feature type="transmembrane region" description="Helical" evidence="1">
    <location>
        <begin position="7"/>
        <end position="26"/>
    </location>
</feature>
<name>A0A238ZUE8_9FIRM</name>
<evidence type="ECO:0000313" key="2">
    <source>
        <dbReference type="EMBL" id="SNR86283.1"/>
    </source>
</evidence>
<dbReference type="AlphaFoldDB" id="A0A238ZUE8"/>
<dbReference type="EMBL" id="FZOJ01000001">
    <property type="protein sequence ID" value="SNR86283.1"/>
    <property type="molecule type" value="Genomic_DNA"/>
</dbReference>
<proteinExistence type="predicted"/>
<evidence type="ECO:0000313" key="3">
    <source>
        <dbReference type="Proteomes" id="UP000198304"/>
    </source>
</evidence>
<keyword evidence="3" id="KW-1185">Reference proteome</keyword>
<protein>
    <submittedName>
        <fullName evidence="2">Uncharacterized protein</fullName>
    </submittedName>
</protein>
<dbReference type="OrthoDB" id="1908357at2"/>
<keyword evidence="1" id="KW-1133">Transmembrane helix</keyword>
<sequence length="212" mass="22886">MLKKIGKVIGIIVGVLLILAGLMLISDSFGSAILLAGIGGAVIFVALKIGEPLKHSESKKPSVLETRLKEKGFEINKSLNLPKYTFFVDNTNKKFAYGNKKELKIYNYADLLNFELKEDGNTVTGGKGVATAVGAATFGVVGAAVGMSGKRKNKSTCTSLAVHISVNDLDNPHIPFNFIDGTEHKKDGFLYKDFFGKAQELVSILAYIENNK</sequence>
<dbReference type="Proteomes" id="UP000198304">
    <property type="component" value="Unassembled WGS sequence"/>
</dbReference>
<dbReference type="RefSeq" id="WP_089280882.1">
    <property type="nucleotide sequence ID" value="NZ_FZOJ01000001.1"/>
</dbReference>
<keyword evidence="1" id="KW-0472">Membrane</keyword>